<dbReference type="EMBL" id="JAWNGG020000201">
    <property type="protein sequence ID" value="KAK9296904.1"/>
    <property type="molecule type" value="Genomic_DNA"/>
</dbReference>
<name>A0AAW0ZGX2_9HYME</name>
<protein>
    <submittedName>
        <fullName evidence="1">Uncharacterized protein</fullName>
    </submittedName>
</protein>
<evidence type="ECO:0000313" key="1">
    <source>
        <dbReference type="EMBL" id="KAK9296904.1"/>
    </source>
</evidence>
<dbReference type="Proteomes" id="UP001432146">
    <property type="component" value="Unassembled WGS sequence"/>
</dbReference>
<proteinExistence type="predicted"/>
<reference evidence="1 2" key="1">
    <citation type="submission" date="2024-05" db="EMBL/GenBank/DDBJ databases">
        <title>The nuclear and mitochondrial genome assemblies of Tetragonisca angustula (Apidae: Meliponini), a tiny yet remarkable pollinator in the Neotropics.</title>
        <authorList>
            <person name="Ferrari R."/>
            <person name="Ricardo P.C."/>
            <person name="Dias F.C."/>
            <person name="Araujo N.S."/>
            <person name="Soares D.O."/>
            <person name="Zhou Q.-S."/>
            <person name="Zhu C.-D."/>
            <person name="Coutinho L."/>
            <person name="Airas M.C."/>
            <person name="Batista T.M."/>
        </authorList>
    </citation>
    <scope>NUCLEOTIDE SEQUENCE [LARGE SCALE GENOMIC DNA]</scope>
    <source>
        <strain evidence="1">ASF017062</strain>
        <tissue evidence="1">Abdomen</tissue>
    </source>
</reference>
<accession>A0AAW0ZGX2</accession>
<organism evidence="1 2">
    <name type="scientific">Tetragonisca angustula</name>
    <dbReference type="NCBI Taxonomy" id="166442"/>
    <lineage>
        <taxon>Eukaryota</taxon>
        <taxon>Metazoa</taxon>
        <taxon>Ecdysozoa</taxon>
        <taxon>Arthropoda</taxon>
        <taxon>Hexapoda</taxon>
        <taxon>Insecta</taxon>
        <taxon>Pterygota</taxon>
        <taxon>Neoptera</taxon>
        <taxon>Endopterygota</taxon>
        <taxon>Hymenoptera</taxon>
        <taxon>Apocrita</taxon>
        <taxon>Aculeata</taxon>
        <taxon>Apoidea</taxon>
        <taxon>Anthophila</taxon>
        <taxon>Apidae</taxon>
        <taxon>Tetragonisca</taxon>
    </lineage>
</organism>
<comment type="caution">
    <text evidence="1">The sequence shown here is derived from an EMBL/GenBank/DDBJ whole genome shotgun (WGS) entry which is preliminary data.</text>
</comment>
<sequence>MLLRSKKELVGSECGYCGSLLSSSSWSSGILGTVCGVEGSALYVFITLGCASLDTDVSLQQILIQTFLGSNLVTIWKHPILCRVYKVIIPKERYPRFFKTSSAVSVADNKRRWYFRLAS</sequence>
<gene>
    <name evidence="1" type="ORF">QLX08_009214</name>
</gene>
<dbReference type="AlphaFoldDB" id="A0AAW0ZGX2"/>
<keyword evidence="2" id="KW-1185">Reference proteome</keyword>
<evidence type="ECO:0000313" key="2">
    <source>
        <dbReference type="Proteomes" id="UP001432146"/>
    </source>
</evidence>